<gene>
    <name evidence="3" type="ORF">J2Z22_003202</name>
</gene>
<reference evidence="3 4" key="1">
    <citation type="submission" date="2023-07" db="EMBL/GenBank/DDBJ databases">
        <title>Genomic Encyclopedia of Type Strains, Phase IV (KMG-IV): sequencing the most valuable type-strain genomes for metagenomic binning, comparative biology and taxonomic classification.</title>
        <authorList>
            <person name="Goeker M."/>
        </authorList>
    </citation>
    <scope>NUCLEOTIDE SEQUENCE [LARGE SCALE GENOMIC DNA]</scope>
    <source>
        <strain evidence="3 4">T98</strain>
    </source>
</reference>
<evidence type="ECO:0000256" key="1">
    <source>
        <dbReference type="SAM" id="MobiDB-lite"/>
    </source>
</evidence>
<keyword evidence="2" id="KW-0732">Signal</keyword>
<dbReference type="EMBL" id="JAUSUY010000013">
    <property type="protein sequence ID" value="MDT3427639.1"/>
    <property type="molecule type" value="Genomic_DNA"/>
</dbReference>
<name>A0ABU3H9Z9_9BACL</name>
<accession>A0ABU3H9Z9</accession>
<evidence type="ECO:0008006" key="5">
    <source>
        <dbReference type="Google" id="ProtNLM"/>
    </source>
</evidence>
<dbReference type="PROSITE" id="PS51257">
    <property type="entry name" value="PROKAR_LIPOPROTEIN"/>
    <property type="match status" value="1"/>
</dbReference>
<organism evidence="3 4">
    <name type="scientific">Paenibacillus forsythiae</name>
    <dbReference type="NCBI Taxonomy" id="365616"/>
    <lineage>
        <taxon>Bacteria</taxon>
        <taxon>Bacillati</taxon>
        <taxon>Bacillota</taxon>
        <taxon>Bacilli</taxon>
        <taxon>Bacillales</taxon>
        <taxon>Paenibacillaceae</taxon>
        <taxon>Paenibacillus</taxon>
    </lineage>
</organism>
<keyword evidence="4" id="KW-1185">Reference proteome</keyword>
<evidence type="ECO:0000313" key="3">
    <source>
        <dbReference type="EMBL" id="MDT3427639.1"/>
    </source>
</evidence>
<dbReference type="Proteomes" id="UP001248709">
    <property type="component" value="Unassembled WGS sequence"/>
</dbReference>
<evidence type="ECO:0000313" key="4">
    <source>
        <dbReference type="Proteomes" id="UP001248709"/>
    </source>
</evidence>
<comment type="caution">
    <text evidence="3">The sequence shown here is derived from an EMBL/GenBank/DDBJ whole genome shotgun (WGS) entry which is preliminary data.</text>
</comment>
<dbReference type="RefSeq" id="WP_025702222.1">
    <property type="nucleotide sequence ID" value="NZ_JAUSUY010000013.1"/>
</dbReference>
<feature type="compositionally biased region" description="Low complexity" evidence="1">
    <location>
        <begin position="36"/>
        <end position="56"/>
    </location>
</feature>
<sequence>MKLLKCVPLLLLLLALSGCGGAAALAPKPGPGGTGAPPAAFESPAPTAAPSAAPSTAPSPVPTAAPTTALPAVVENEALWAKLDKELESEDYSSIAAQFARVQSPSEDLTAMYRFAMYNICGQDGDDEKSLQYLYQIPAGYRGRHADLIAYWKFVHESYTEGQSQNITFDEYKRKYYKSGKGAY</sequence>
<protein>
    <recommendedName>
        <fullName evidence="5">Lipoprotein</fullName>
    </recommendedName>
</protein>
<proteinExistence type="predicted"/>
<feature type="signal peptide" evidence="2">
    <location>
        <begin position="1"/>
        <end position="22"/>
    </location>
</feature>
<feature type="chain" id="PRO_5045292173" description="Lipoprotein" evidence="2">
    <location>
        <begin position="23"/>
        <end position="184"/>
    </location>
</feature>
<feature type="region of interest" description="Disordered" evidence="1">
    <location>
        <begin position="30"/>
        <end position="66"/>
    </location>
</feature>
<evidence type="ECO:0000256" key="2">
    <source>
        <dbReference type="SAM" id="SignalP"/>
    </source>
</evidence>